<dbReference type="EMBL" id="WNWM01000002">
    <property type="protein sequence ID" value="MUI16464.1"/>
    <property type="molecule type" value="Genomic_DNA"/>
</dbReference>
<comment type="caution">
    <text evidence="2">The sequence shown here is derived from an EMBL/GenBank/DDBJ whole genome shotgun (WGS) entry which is preliminary data.</text>
</comment>
<evidence type="ECO:0000313" key="2">
    <source>
        <dbReference type="EMBL" id="MUI16464.1"/>
    </source>
</evidence>
<keyword evidence="3" id="KW-1185">Reference proteome</keyword>
<accession>A0A6I3XI04</accession>
<protein>
    <submittedName>
        <fullName evidence="2">Uncharacterized protein</fullName>
    </submittedName>
</protein>
<dbReference type="Proteomes" id="UP000431684">
    <property type="component" value="Unassembled WGS sequence"/>
</dbReference>
<feature type="transmembrane region" description="Helical" evidence="1">
    <location>
        <begin position="34"/>
        <end position="52"/>
    </location>
</feature>
<proteinExistence type="predicted"/>
<organism evidence="2 3">
    <name type="scientific">Pseudoduganella dura</name>
    <dbReference type="NCBI Taxonomy" id="321982"/>
    <lineage>
        <taxon>Bacteria</taxon>
        <taxon>Pseudomonadati</taxon>
        <taxon>Pseudomonadota</taxon>
        <taxon>Betaproteobacteria</taxon>
        <taxon>Burkholderiales</taxon>
        <taxon>Oxalobacteraceae</taxon>
        <taxon>Telluria group</taxon>
        <taxon>Pseudoduganella</taxon>
    </lineage>
</organism>
<keyword evidence="1" id="KW-0472">Membrane</keyword>
<name>A0A6I3XI04_9BURK</name>
<reference evidence="2 3" key="1">
    <citation type="submission" date="2019-11" db="EMBL/GenBank/DDBJ databases">
        <title>Draft Genome Sequences of Six Type Strains of the Genus Massilia.</title>
        <authorList>
            <person name="Miess H."/>
            <person name="Frediansyah A."/>
            <person name="Goeker M."/>
            <person name="Gross H."/>
        </authorList>
    </citation>
    <scope>NUCLEOTIDE SEQUENCE [LARGE SCALE GENOMIC DNA]</scope>
    <source>
        <strain evidence="2 3">DSM 17513</strain>
    </source>
</reference>
<keyword evidence="1" id="KW-1133">Transmembrane helix</keyword>
<keyword evidence="1" id="KW-0812">Transmembrane</keyword>
<feature type="transmembrane region" description="Helical" evidence="1">
    <location>
        <begin position="64"/>
        <end position="87"/>
    </location>
</feature>
<evidence type="ECO:0000313" key="3">
    <source>
        <dbReference type="Proteomes" id="UP000431684"/>
    </source>
</evidence>
<gene>
    <name evidence="2" type="ORF">GJV26_28990</name>
</gene>
<dbReference type="RefSeq" id="WP_155712021.1">
    <property type="nucleotide sequence ID" value="NZ_BMWU01000008.1"/>
</dbReference>
<sequence>MPARAAVITAIYFLLAIGAVRAFALGLPGWLETALSALAAPAVILLLAWNPLLAPLGLTAGEAVVAPTLLPCLAIVALYAAVVWAVARALQRRGPPK</sequence>
<dbReference type="AlphaFoldDB" id="A0A6I3XI04"/>
<evidence type="ECO:0000256" key="1">
    <source>
        <dbReference type="SAM" id="Phobius"/>
    </source>
</evidence>